<dbReference type="STRING" id="137246.A0A401TJQ1"/>
<accession>A0A401TJQ1</accession>
<reference evidence="2 3" key="1">
    <citation type="journal article" date="2018" name="Nat. Ecol. Evol.">
        <title>Shark genomes provide insights into elasmobranch evolution and the origin of vertebrates.</title>
        <authorList>
            <person name="Hara Y"/>
            <person name="Yamaguchi K"/>
            <person name="Onimaru K"/>
            <person name="Kadota M"/>
            <person name="Koyanagi M"/>
            <person name="Keeley SD"/>
            <person name="Tatsumi K"/>
            <person name="Tanaka K"/>
            <person name="Motone F"/>
            <person name="Kageyama Y"/>
            <person name="Nozu R"/>
            <person name="Adachi N"/>
            <person name="Nishimura O"/>
            <person name="Nakagawa R"/>
            <person name="Tanegashima C"/>
            <person name="Kiyatake I"/>
            <person name="Matsumoto R"/>
            <person name="Murakumo K"/>
            <person name="Nishida K"/>
            <person name="Terakita A"/>
            <person name="Kuratani S"/>
            <person name="Sato K"/>
            <person name="Hyodo S Kuraku.S."/>
        </authorList>
    </citation>
    <scope>NUCLEOTIDE SEQUENCE [LARGE SCALE GENOMIC DNA]</scope>
</reference>
<evidence type="ECO:0000313" key="3">
    <source>
        <dbReference type="Proteomes" id="UP000287033"/>
    </source>
</evidence>
<feature type="coiled-coil region" evidence="1">
    <location>
        <begin position="23"/>
        <end position="55"/>
    </location>
</feature>
<evidence type="ECO:0000313" key="2">
    <source>
        <dbReference type="EMBL" id="GCC42881.1"/>
    </source>
</evidence>
<keyword evidence="3" id="KW-1185">Reference proteome</keyword>
<evidence type="ECO:0008006" key="4">
    <source>
        <dbReference type="Google" id="ProtNLM"/>
    </source>
</evidence>
<evidence type="ECO:0000256" key="1">
    <source>
        <dbReference type="SAM" id="Coils"/>
    </source>
</evidence>
<dbReference type="Proteomes" id="UP000287033">
    <property type="component" value="Unassembled WGS sequence"/>
</dbReference>
<proteinExistence type="predicted"/>
<comment type="caution">
    <text evidence="2">The sequence shown here is derived from an EMBL/GenBank/DDBJ whole genome shotgun (WGS) entry which is preliminary data.</text>
</comment>
<keyword evidence="1" id="KW-0175">Coiled coil</keyword>
<gene>
    <name evidence="2" type="ORF">chiPu_0027255</name>
</gene>
<organism evidence="2 3">
    <name type="scientific">Chiloscyllium punctatum</name>
    <name type="common">Brownbanded bambooshark</name>
    <name type="synonym">Hemiscyllium punctatum</name>
    <dbReference type="NCBI Taxonomy" id="137246"/>
    <lineage>
        <taxon>Eukaryota</taxon>
        <taxon>Metazoa</taxon>
        <taxon>Chordata</taxon>
        <taxon>Craniata</taxon>
        <taxon>Vertebrata</taxon>
        <taxon>Chondrichthyes</taxon>
        <taxon>Elasmobranchii</taxon>
        <taxon>Galeomorphii</taxon>
        <taxon>Galeoidea</taxon>
        <taxon>Orectolobiformes</taxon>
        <taxon>Hemiscylliidae</taxon>
        <taxon>Chiloscyllium</taxon>
    </lineage>
</organism>
<dbReference type="AlphaFoldDB" id="A0A401TJQ1"/>
<name>A0A401TJQ1_CHIPU</name>
<sequence>MDGFLQQVADAAAEYETEYRPHYERLRQDLAEAEVKKKEEQLEQLRRDMGDVAVDSSHVHAN</sequence>
<protein>
    <recommendedName>
        <fullName evidence="4">GPN-loop GTPase</fullName>
    </recommendedName>
</protein>
<feature type="non-terminal residue" evidence="2">
    <location>
        <position position="62"/>
    </location>
</feature>
<dbReference type="EMBL" id="BEZZ01098996">
    <property type="protein sequence ID" value="GCC42881.1"/>
    <property type="molecule type" value="Genomic_DNA"/>
</dbReference>